<protein>
    <submittedName>
        <fullName evidence="3">Amidohydrolase family protein</fullName>
    </submittedName>
</protein>
<dbReference type="Proteomes" id="UP000434101">
    <property type="component" value="Unassembled WGS sequence"/>
</dbReference>
<organism evidence="3 4">
    <name type="scientific">Natronorubrum halalkaliphilum</name>
    <dbReference type="NCBI Taxonomy" id="2691917"/>
    <lineage>
        <taxon>Archaea</taxon>
        <taxon>Methanobacteriati</taxon>
        <taxon>Methanobacteriota</taxon>
        <taxon>Stenosarchaea group</taxon>
        <taxon>Halobacteria</taxon>
        <taxon>Halobacteriales</taxon>
        <taxon>Natrialbaceae</taxon>
        <taxon>Natronorubrum</taxon>
    </lineage>
</organism>
<keyword evidence="1" id="KW-0456">Lyase</keyword>
<dbReference type="GO" id="GO:0016831">
    <property type="term" value="F:carboxy-lyase activity"/>
    <property type="evidence" value="ECO:0007669"/>
    <property type="project" value="InterPro"/>
</dbReference>
<keyword evidence="4" id="KW-1185">Reference proteome</keyword>
<dbReference type="InterPro" id="IPR032466">
    <property type="entry name" value="Metal_Hydrolase"/>
</dbReference>
<dbReference type="PANTHER" id="PTHR21240">
    <property type="entry name" value="2-AMINO-3-CARBOXYLMUCONATE-6-SEMIALDEHYDE DECARBOXYLASE"/>
    <property type="match status" value="1"/>
</dbReference>
<dbReference type="GO" id="GO:0019748">
    <property type="term" value="P:secondary metabolic process"/>
    <property type="evidence" value="ECO:0007669"/>
    <property type="project" value="TreeGrafter"/>
</dbReference>
<dbReference type="InterPro" id="IPR006680">
    <property type="entry name" value="Amidohydro-rel"/>
</dbReference>
<evidence type="ECO:0000259" key="2">
    <source>
        <dbReference type="Pfam" id="PF04909"/>
    </source>
</evidence>
<dbReference type="AlphaFoldDB" id="A0A6B0VPS9"/>
<dbReference type="Gene3D" id="3.20.20.140">
    <property type="entry name" value="Metal-dependent hydrolases"/>
    <property type="match status" value="1"/>
</dbReference>
<reference evidence="3 4" key="1">
    <citation type="submission" date="2020-01" db="EMBL/GenBank/DDBJ databases">
        <title>Natronorubrum sp. JWXQ-INN 674 isolated from Inner Mongolia Autonomous Region of China.</title>
        <authorList>
            <person name="Xue Q."/>
        </authorList>
    </citation>
    <scope>NUCLEOTIDE SEQUENCE [LARGE SCALE GENOMIC DNA]</scope>
    <source>
        <strain evidence="3 4">JWXQ-INN-674</strain>
    </source>
</reference>
<comment type="caution">
    <text evidence="3">The sequence shown here is derived from an EMBL/GenBank/DDBJ whole genome shotgun (WGS) entry which is preliminary data.</text>
</comment>
<dbReference type="PANTHER" id="PTHR21240:SF30">
    <property type="entry name" value="AMIDOHYDROLASE-RELATED DOMAIN-CONTAINING PROTEIN-RELATED"/>
    <property type="match status" value="1"/>
</dbReference>
<dbReference type="RefSeq" id="WP_160065841.1">
    <property type="nucleotide sequence ID" value="NZ_WUYX01000039.1"/>
</dbReference>
<evidence type="ECO:0000256" key="1">
    <source>
        <dbReference type="ARBA" id="ARBA00023239"/>
    </source>
</evidence>
<dbReference type="EMBL" id="WUYX01000039">
    <property type="protein sequence ID" value="MXV63006.1"/>
    <property type="molecule type" value="Genomic_DNA"/>
</dbReference>
<dbReference type="GO" id="GO:0016787">
    <property type="term" value="F:hydrolase activity"/>
    <property type="evidence" value="ECO:0007669"/>
    <property type="project" value="UniProtKB-KW"/>
</dbReference>
<sequence>MTPTESSDSDQPADDSKERTVIDFAGHLHPSATSPDEITNRPLTTHLDPLEQDPTALANWYADAGFDGAVLSQPYYMGHSDAEQTRDANDELLRIIGEFEEFYGLAAIPVAAGPDSAADEFERCLENGYHGGALETSSAGIELVDDEVQPVLEVANRTGAPLFVHPKIHDSVHEDALDDRYLLNAIFGREVALSESICNVIHEGIFERYPDLTLVYHHLGGNIAAMMERIRLQLDPGRWPGRQEHVMSYDAFRTQLEEQVYVDTAGFLGDSAPIRLALEEFPVTNVLLGTDAPYEPRTNEELRRFVSSIDQVCSPADANRVLGGNALELLVNVDR</sequence>
<dbReference type="GO" id="GO:0005829">
    <property type="term" value="C:cytosol"/>
    <property type="evidence" value="ECO:0007669"/>
    <property type="project" value="TreeGrafter"/>
</dbReference>
<feature type="domain" description="Amidohydrolase-related" evidence="2">
    <location>
        <begin position="27"/>
        <end position="330"/>
    </location>
</feature>
<dbReference type="SUPFAM" id="SSF51556">
    <property type="entry name" value="Metallo-dependent hydrolases"/>
    <property type="match status" value="1"/>
</dbReference>
<gene>
    <name evidence="3" type="ORF">GS429_13195</name>
</gene>
<evidence type="ECO:0000313" key="4">
    <source>
        <dbReference type="Proteomes" id="UP000434101"/>
    </source>
</evidence>
<name>A0A6B0VPS9_9EURY</name>
<evidence type="ECO:0000313" key="3">
    <source>
        <dbReference type="EMBL" id="MXV63006.1"/>
    </source>
</evidence>
<dbReference type="OrthoDB" id="34429at2157"/>
<dbReference type="Pfam" id="PF04909">
    <property type="entry name" value="Amidohydro_2"/>
    <property type="match status" value="1"/>
</dbReference>
<keyword evidence="3" id="KW-0378">Hydrolase</keyword>
<proteinExistence type="predicted"/>
<dbReference type="InterPro" id="IPR032465">
    <property type="entry name" value="ACMSD"/>
</dbReference>
<accession>A0A6B0VPS9</accession>